<dbReference type="PIRSF" id="PIRSF500176">
    <property type="entry name" value="L_ASNase"/>
    <property type="match status" value="1"/>
</dbReference>
<gene>
    <name evidence="11" type="ORF">HGA05_05815</name>
</gene>
<dbReference type="InterPro" id="IPR037152">
    <property type="entry name" value="L-asparaginase_N_sf"/>
</dbReference>
<evidence type="ECO:0000256" key="2">
    <source>
        <dbReference type="ARBA" id="ARBA00012920"/>
    </source>
</evidence>
<evidence type="ECO:0000259" key="10">
    <source>
        <dbReference type="Pfam" id="PF17763"/>
    </source>
</evidence>
<dbReference type="PROSITE" id="PS00917">
    <property type="entry name" value="ASN_GLN_ASE_2"/>
    <property type="match status" value="1"/>
</dbReference>
<dbReference type="InterPro" id="IPR020827">
    <property type="entry name" value="Asparaginase/glutaminase_AS1"/>
</dbReference>
<feature type="active site" evidence="7">
    <location>
        <position position="12"/>
    </location>
</feature>
<evidence type="ECO:0000256" key="5">
    <source>
        <dbReference type="PIRSR" id="PIRSR001220-1"/>
    </source>
</evidence>
<evidence type="ECO:0000256" key="8">
    <source>
        <dbReference type="PROSITE-ProRule" id="PRU10100"/>
    </source>
</evidence>
<dbReference type="FunFam" id="3.40.50.1170:FF:000001">
    <property type="entry name" value="L-asparaginase 2"/>
    <property type="match status" value="1"/>
</dbReference>
<dbReference type="AlphaFoldDB" id="A0A846WH49"/>
<dbReference type="InterPro" id="IPR027473">
    <property type="entry name" value="L-asparaginase_C"/>
</dbReference>
<dbReference type="RefSeq" id="WP_006369016.1">
    <property type="nucleotide sequence ID" value="NZ_CP073075.1"/>
</dbReference>
<feature type="domain" description="L-asparaginase N-terminal" evidence="9">
    <location>
        <begin position="3"/>
        <end position="192"/>
    </location>
</feature>
<dbReference type="PIRSF" id="PIRSF001220">
    <property type="entry name" value="L-ASNase_gatD"/>
    <property type="match status" value="1"/>
</dbReference>
<dbReference type="InterPro" id="IPR004550">
    <property type="entry name" value="AsnASE_II"/>
</dbReference>
<feature type="active site" description="O-isoaspartyl threonine intermediate" evidence="5">
    <location>
        <position position="12"/>
    </location>
</feature>
<comment type="catalytic activity">
    <reaction evidence="4">
        <text>L-asparagine + H2O = L-aspartate + NH4(+)</text>
        <dbReference type="Rhea" id="RHEA:21016"/>
        <dbReference type="ChEBI" id="CHEBI:15377"/>
        <dbReference type="ChEBI" id="CHEBI:28938"/>
        <dbReference type="ChEBI" id="CHEBI:29991"/>
        <dbReference type="ChEBI" id="CHEBI:58048"/>
        <dbReference type="EC" id="3.5.1.1"/>
    </reaction>
</comment>
<proteinExistence type="inferred from homology"/>
<dbReference type="SUPFAM" id="SSF53774">
    <property type="entry name" value="Glutaminase/Asparaginase"/>
    <property type="match status" value="1"/>
</dbReference>
<dbReference type="Gene3D" id="3.40.50.1170">
    <property type="entry name" value="L-asparaginase, N-terminal domain"/>
    <property type="match status" value="1"/>
</dbReference>
<accession>A0A846WH49</accession>
<dbReference type="InterPro" id="IPR036152">
    <property type="entry name" value="Asp/glu_Ase-like_sf"/>
</dbReference>
<dbReference type="PANTHER" id="PTHR11707">
    <property type="entry name" value="L-ASPARAGINASE"/>
    <property type="match status" value="1"/>
</dbReference>
<name>A0A846WH49_9ACTN</name>
<organism evidence="11 12">
    <name type="scientific">Gordonia polyisoprenivorans</name>
    <dbReference type="NCBI Taxonomy" id="84595"/>
    <lineage>
        <taxon>Bacteria</taxon>
        <taxon>Bacillati</taxon>
        <taxon>Actinomycetota</taxon>
        <taxon>Actinomycetes</taxon>
        <taxon>Mycobacteriales</taxon>
        <taxon>Gordoniaceae</taxon>
        <taxon>Gordonia</taxon>
    </lineage>
</organism>
<feature type="binding site" evidence="6">
    <location>
        <position position="52"/>
    </location>
    <ligand>
        <name>substrate</name>
    </ligand>
</feature>
<dbReference type="SFLD" id="SFLDS00057">
    <property type="entry name" value="Glutaminase/Asparaginase"/>
    <property type="match status" value="1"/>
</dbReference>
<evidence type="ECO:0000256" key="6">
    <source>
        <dbReference type="PIRSR" id="PIRSR001220-2"/>
    </source>
</evidence>
<evidence type="ECO:0000256" key="7">
    <source>
        <dbReference type="PROSITE-ProRule" id="PRU10099"/>
    </source>
</evidence>
<evidence type="ECO:0000259" key="9">
    <source>
        <dbReference type="Pfam" id="PF00710"/>
    </source>
</evidence>
<evidence type="ECO:0000313" key="11">
    <source>
        <dbReference type="EMBL" id="NKY01085.1"/>
    </source>
</evidence>
<feature type="binding site" evidence="6">
    <location>
        <begin position="87"/>
        <end position="88"/>
    </location>
    <ligand>
        <name>substrate</name>
    </ligand>
</feature>
<dbReference type="PROSITE" id="PS51732">
    <property type="entry name" value="ASN_GLN_ASE_3"/>
    <property type="match status" value="1"/>
</dbReference>
<dbReference type="Pfam" id="PF17763">
    <property type="entry name" value="Asparaginase_C"/>
    <property type="match status" value="1"/>
</dbReference>
<evidence type="ECO:0000256" key="4">
    <source>
        <dbReference type="ARBA" id="ARBA00049366"/>
    </source>
</evidence>
<sequence length="332" mass="34167">MPRIALIGTGGTIASTSTATGVVATRTVTELLGTTGLADVEVESIDLMTVGSYRMTPAHLRRISDTVAQLFERTENPVDGIVITHGTDTMEETAFLLDLVHADARPVVLTGAQRASDAPHGDGPRNLADAVAVAADPHARKLGTLVVFAGQILPAAGTRKLRTRALDAFGSTTREPLGEVADGKVAIRETPTRPAALPRPTDAFDSTRVDIIEVYPGADATLINAAVAAGARGIVLAGTGIGNANPTIVDTCRQLAGDGIPTILASRVPFGEVAAVYGHGGGTDMVAAGAILSGSLPATQARILLSLLLSQSSDITTTLTHIIDTYTPTLED</sequence>
<dbReference type="PANTHER" id="PTHR11707:SF28">
    <property type="entry name" value="60 KDA LYSOPHOSPHOLIPASE"/>
    <property type="match status" value="1"/>
</dbReference>
<dbReference type="Proteomes" id="UP000563898">
    <property type="component" value="Unassembled WGS sequence"/>
</dbReference>
<evidence type="ECO:0000313" key="12">
    <source>
        <dbReference type="Proteomes" id="UP000563898"/>
    </source>
</evidence>
<dbReference type="Pfam" id="PF00710">
    <property type="entry name" value="Asparaginase"/>
    <property type="match status" value="1"/>
</dbReference>
<comment type="similarity">
    <text evidence="1">Belongs to the asparaginase 1 family.</text>
</comment>
<dbReference type="EMBL" id="JAAXPC010000002">
    <property type="protein sequence ID" value="NKY01085.1"/>
    <property type="molecule type" value="Genomic_DNA"/>
</dbReference>
<comment type="caution">
    <text evidence="11">The sequence shown here is derived from an EMBL/GenBank/DDBJ whole genome shotgun (WGS) entry which is preliminary data.</text>
</comment>
<protein>
    <recommendedName>
        <fullName evidence="2">asparaginase</fullName>
        <ecNumber evidence="2">3.5.1.1</ecNumber>
    </recommendedName>
</protein>
<feature type="active site" evidence="8">
    <location>
        <position position="87"/>
    </location>
</feature>
<dbReference type="EC" id="3.5.1.1" evidence="2"/>
<dbReference type="SMART" id="SM00870">
    <property type="entry name" value="Asparaginase"/>
    <property type="match status" value="1"/>
</dbReference>
<evidence type="ECO:0000256" key="3">
    <source>
        <dbReference type="ARBA" id="ARBA00022801"/>
    </source>
</evidence>
<keyword evidence="3" id="KW-0378">Hydrolase</keyword>
<dbReference type="InterPro" id="IPR040919">
    <property type="entry name" value="Asparaginase_C"/>
</dbReference>
<reference evidence="11 12" key="1">
    <citation type="submission" date="2020-04" db="EMBL/GenBank/DDBJ databases">
        <title>MicrobeNet Type strains.</title>
        <authorList>
            <person name="Nicholson A.C."/>
        </authorList>
    </citation>
    <scope>NUCLEOTIDE SEQUENCE [LARGE SCALE GENOMIC DNA]</scope>
    <source>
        <strain evidence="11 12">ATCC BAA-14</strain>
    </source>
</reference>
<dbReference type="InterPro" id="IPR027474">
    <property type="entry name" value="L-asparaginase_N"/>
</dbReference>
<evidence type="ECO:0000256" key="1">
    <source>
        <dbReference type="ARBA" id="ARBA00010518"/>
    </source>
</evidence>
<dbReference type="Gene3D" id="3.40.50.40">
    <property type="match status" value="1"/>
</dbReference>
<dbReference type="GO" id="GO:0004067">
    <property type="term" value="F:asparaginase activity"/>
    <property type="evidence" value="ECO:0007669"/>
    <property type="project" value="UniProtKB-UniRule"/>
</dbReference>
<dbReference type="PROSITE" id="PS00144">
    <property type="entry name" value="ASN_GLN_ASE_1"/>
    <property type="match status" value="1"/>
</dbReference>
<dbReference type="PRINTS" id="PR00139">
    <property type="entry name" value="ASNGLNASE"/>
</dbReference>
<dbReference type="InterPro" id="IPR027475">
    <property type="entry name" value="Asparaginase/glutaminase_AS2"/>
</dbReference>
<dbReference type="CDD" id="cd08964">
    <property type="entry name" value="L-asparaginase_II"/>
    <property type="match status" value="1"/>
</dbReference>
<dbReference type="GO" id="GO:0006528">
    <property type="term" value="P:asparagine metabolic process"/>
    <property type="evidence" value="ECO:0007669"/>
    <property type="project" value="InterPro"/>
</dbReference>
<dbReference type="InterPro" id="IPR006034">
    <property type="entry name" value="Asparaginase/glutaminase-like"/>
</dbReference>
<feature type="domain" description="Asparaginase/glutaminase C-terminal" evidence="10">
    <location>
        <begin position="208"/>
        <end position="316"/>
    </location>
</feature>